<gene>
    <name evidence="9" type="ORF">SAMN04487944_12375</name>
</gene>
<dbReference type="GO" id="GO:0016891">
    <property type="term" value="F:RNA endonuclease activity producing 5'-phosphomonoesters, hydrolytic mechanism"/>
    <property type="evidence" value="ECO:0007669"/>
    <property type="project" value="TreeGrafter"/>
</dbReference>
<evidence type="ECO:0000313" key="10">
    <source>
        <dbReference type="Proteomes" id="UP000199687"/>
    </source>
</evidence>
<keyword evidence="7" id="KW-0812">Transmembrane</keyword>
<sequence>MNKRTWYRKKRLWLIFFLLLYGIVISYHQLKPLPKGISYEGKAHSISEGDIEFLTDLTYSKDGEVQYEQEIFNTVYETIADAEEFLIIDMFMINNFSSESGNYLPLSEQLTDHIARQKERYPDLKVVLITDPLNKTYGSHNAQFIRPLEELGVEVIYTDLRKLRDPNPLYSGLWRMFIQWFGQEGRGWLPNPFGEPAPDVTARSYLEILNIKANHRKVVITEDEGLVISANSHDASSYHSNIGFKVKGEILKDLVRTEKAVAKFSGGNLNVFPTEKELEDITTSPPSNSNLSVKLVTEQKIQKASVEAISQAEEGEEIWIGMFYLADRDIIEAIEKAANRGVKIHLILDPNKNAFGQQKIGIPNVPVADELMEDGNGNIEIKWYNVNKEQYHTKLLYANYRNSAKIIGGSANFTSRNLDNYNLETNLVIESLPDQMITQQVDQYFQRLWNNEDASYTLAYEEIGKFPLVKRIGYTLQKMTMFTTY</sequence>
<dbReference type="PANTHER" id="PTHR43856:SF1">
    <property type="entry name" value="MITOCHONDRIAL CARDIOLIPIN HYDROLASE"/>
    <property type="match status" value="1"/>
</dbReference>
<dbReference type="EMBL" id="FOGL01000023">
    <property type="protein sequence ID" value="SES20643.1"/>
    <property type="molecule type" value="Genomic_DNA"/>
</dbReference>
<dbReference type="AlphaFoldDB" id="A0A1H9VH84"/>
<keyword evidence="10" id="KW-1185">Reference proteome</keyword>
<evidence type="ECO:0000256" key="6">
    <source>
        <dbReference type="ARBA" id="ARBA00023098"/>
    </source>
</evidence>
<proteinExistence type="inferred from homology"/>
<dbReference type="Pfam" id="PF13091">
    <property type="entry name" value="PLDc_2"/>
    <property type="match status" value="1"/>
</dbReference>
<keyword evidence="4" id="KW-0378">Hydrolase</keyword>
<evidence type="ECO:0000256" key="1">
    <source>
        <dbReference type="ARBA" id="ARBA00000798"/>
    </source>
</evidence>
<dbReference type="Proteomes" id="UP000199687">
    <property type="component" value="Unassembled WGS sequence"/>
</dbReference>
<evidence type="ECO:0000256" key="2">
    <source>
        <dbReference type="ARBA" id="ARBA00008664"/>
    </source>
</evidence>
<evidence type="ECO:0000313" key="9">
    <source>
        <dbReference type="EMBL" id="SES20643.1"/>
    </source>
</evidence>
<feature type="transmembrane region" description="Helical" evidence="7">
    <location>
        <begin position="12"/>
        <end position="30"/>
    </location>
</feature>
<dbReference type="STRING" id="531814.SAMN04487944_12375"/>
<protein>
    <recommendedName>
        <fullName evidence="3">phospholipase D</fullName>
        <ecNumber evidence="3">3.1.4.4</ecNumber>
    </recommendedName>
</protein>
<keyword evidence="6" id="KW-0443">Lipid metabolism</keyword>
<keyword evidence="7" id="KW-1133">Transmembrane helix</keyword>
<dbReference type="CDD" id="cd09129">
    <property type="entry name" value="PLDc_unchar2_1"/>
    <property type="match status" value="1"/>
</dbReference>
<dbReference type="EC" id="3.1.4.4" evidence="3"/>
<dbReference type="GO" id="GO:0004630">
    <property type="term" value="F:phospholipase D activity"/>
    <property type="evidence" value="ECO:0007669"/>
    <property type="project" value="UniProtKB-EC"/>
</dbReference>
<evidence type="ECO:0000256" key="5">
    <source>
        <dbReference type="ARBA" id="ARBA00022963"/>
    </source>
</evidence>
<dbReference type="OrthoDB" id="92272at2"/>
<comment type="similarity">
    <text evidence="2">Belongs to the phospholipase D family.</text>
</comment>
<evidence type="ECO:0000259" key="8">
    <source>
        <dbReference type="Pfam" id="PF13091"/>
    </source>
</evidence>
<evidence type="ECO:0000256" key="3">
    <source>
        <dbReference type="ARBA" id="ARBA00012027"/>
    </source>
</evidence>
<dbReference type="CDD" id="cd09130">
    <property type="entry name" value="PLDc_unchar2_2"/>
    <property type="match status" value="1"/>
</dbReference>
<evidence type="ECO:0000256" key="7">
    <source>
        <dbReference type="SAM" id="Phobius"/>
    </source>
</evidence>
<keyword evidence="7" id="KW-0472">Membrane</keyword>
<dbReference type="RefSeq" id="WP_089743766.1">
    <property type="nucleotide sequence ID" value="NZ_FOGL01000023.1"/>
</dbReference>
<name>A0A1H9VH84_9BACI</name>
<feature type="domain" description="Phospholipase D-like" evidence="8">
    <location>
        <begin position="307"/>
        <end position="449"/>
    </location>
</feature>
<dbReference type="GO" id="GO:0016042">
    <property type="term" value="P:lipid catabolic process"/>
    <property type="evidence" value="ECO:0007669"/>
    <property type="project" value="UniProtKB-KW"/>
</dbReference>
<dbReference type="InterPro" id="IPR025202">
    <property type="entry name" value="PLD-like_dom"/>
</dbReference>
<comment type="catalytic activity">
    <reaction evidence="1">
        <text>a 1,2-diacyl-sn-glycero-3-phosphocholine + H2O = a 1,2-diacyl-sn-glycero-3-phosphate + choline + H(+)</text>
        <dbReference type="Rhea" id="RHEA:14445"/>
        <dbReference type="ChEBI" id="CHEBI:15354"/>
        <dbReference type="ChEBI" id="CHEBI:15377"/>
        <dbReference type="ChEBI" id="CHEBI:15378"/>
        <dbReference type="ChEBI" id="CHEBI:57643"/>
        <dbReference type="ChEBI" id="CHEBI:58608"/>
        <dbReference type="EC" id="3.1.4.4"/>
    </reaction>
</comment>
<keyword evidence="5" id="KW-0442">Lipid degradation</keyword>
<dbReference type="InterPro" id="IPR051406">
    <property type="entry name" value="PLD_domain"/>
</dbReference>
<dbReference type="PANTHER" id="PTHR43856">
    <property type="entry name" value="CARDIOLIPIN HYDROLASE"/>
    <property type="match status" value="1"/>
</dbReference>
<organism evidence="9 10">
    <name type="scientific">Gracilibacillus ureilyticus</name>
    <dbReference type="NCBI Taxonomy" id="531814"/>
    <lineage>
        <taxon>Bacteria</taxon>
        <taxon>Bacillati</taxon>
        <taxon>Bacillota</taxon>
        <taxon>Bacilli</taxon>
        <taxon>Bacillales</taxon>
        <taxon>Bacillaceae</taxon>
        <taxon>Gracilibacillus</taxon>
    </lineage>
</organism>
<dbReference type="SUPFAM" id="SSF56024">
    <property type="entry name" value="Phospholipase D/nuclease"/>
    <property type="match status" value="2"/>
</dbReference>
<reference evidence="9 10" key="1">
    <citation type="submission" date="2016-10" db="EMBL/GenBank/DDBJ databases">
        <authorList>
            <person name="de Groot N.N."/>
        </authorList>
    </citation>
    <scope>NUCLEOTIDE SEQUENCE [LARGE SCALE GENOMIC DNA]</scope>
    <source>
        <strain evidence="9 10">CGMCC 1.7727</strain>
    </source>
</reference>
<evidence type="ECO:0000256" key="4">
    <source>
        <dbReference type="ARBA" id="ARBA00022801"/>
    </source>
</evidence>
<accession>A0A1H9VH84</accession>
<dbReference type="Gene3D" id="3.30.870.10">
    <property type="entry name" value="Endonuclease Chain A"/>
    <property type="match status" value="2"/>
</dbReference>